<dbReference type="EMBL" id="JYDL01000012">
    <property type="protein sequence ID" value="KRX25399.1"/>
    <property type="molecule type" value="Genomic_DNA"/>
</dbReference>
<dbReference type="Pfam" id="PF13499">
    <property type="entry name" value="EF-hand_7"/>
    <property type="match status" value="2"/>
</dbReference>
<feature type="chain" id="PRO_5006868761" description="Reticulocalbin-3" evidence="13">
    <location>
        <begin position="22"/>
        <end position="316"/>
    </location>
</feature>
<evidence type="ECO:0000256" key="5">
    <source>
        <dbReference type="ARBA" id="ARBA00022824"/>
    </source>
</evidence>
<dbReference type="SMART" id="SM00054">
    <property type="entry name" value="EFh"/>
    <property type="match status" value="4"/>
</dbReference>
<evidence type="ECO:0000256" key="12">
    <source>
        <dbReference type="SAM" id="MobiDB-lite"/>
    </source>
</evidence>
<reference evidence="15 16" key="1">
    <citation type="submission" date="2015-01" db="EMBL/GenBank/DDBJ databases">
        <title>Evolution of Trichinella species and genotypes.</title>
        <authorList>
            <person name="Korhonen P.K."/>
            <person name="Edoardo P."/>
            <person name="Giuseppe L.R."/>
            <person name="Gasser R.B."/>
        </authorList>
    </citation>
    <scope>NUCLEOTIDE SEQUENCE [LARGE SCALE GENOMIC DNA]</scope>
    <source>
        <strain evidence="15">ISS37</strain>
    </source>
</reference>
<organism evidence="15 16">
    <name type="scientific">Trichinella nelsoni</name>
    <dbReference type="NCBI Taxonomy" id="6336"/>
    <lineage>
        <taxon>Eukaryota</taxon>
        <taxon>Metazoa</taxon>
        <taxon>Ecdysozoa</taxon>
        <taxon>Nematoda</taxon>
        <taxon>Enoplea</taxon>
        <taxon>Dorylaimia</taxon>
        <taxon>Trichinellida</taxon>
        <taxon>Trichinellidae</taxon>
        <taxon>Trichinella</taxon>
    </lineage>
</organism>
<keyword evidence="7" id="KW-0325">Glycoprotein</keyword>
<evidence type="ECO:0000256" key="4">
    <source>
        <dbReference type="ARBA" id="ARBA00022737"/>
    </source>
</evidence>
<comment type="subcellular location">
    <subcellularLocation>
        <location evidence="1">Endoplasmic reticulum lumen</location>
    </subcellularLocation>
</comment>
<dbReference type="InterPro" id="IPR011992">
    <property type="entry name" value="EF-hand-dom_pair"/>
</dbReference>
<dbReference type="OrthoDB" id="293868at2759"/>
<evidence type="ECO:0000313" key="15">
    <source>
        <dbReference type="EMBL" id="KRX25399.1"/>
    </source>
</evidence>
<dbReference type="PANTHER" id="PTHR10827">
    <property type="entry name" value="RETICULOCALBIN"/>
    <property type="match status" value="1"/>
</dbReference>
<feature type="non-terminal residue" evidence="15">
    <location>
        <position position="1"/>
    </location>
</feature>
<proteinExistence type="predicted"/>
<evidence type="ECO:0000256" key="2">
    <source>
        <dbReference type="ARBA" id="ARBA00022723"/>
    </source>
</evidence>
<evidence type="ECO:0000256" key="9">
    <source>
        <dbReference type="ARBA" id="ARBA00056975"/>
    </source>
</evidence>
<feature type="domain" description="EF-hand" evidence="14">
    <location>
        <begin position="242"/>
        <end position="264"/>
    </location>
</feature>
<keyword evidence="8" id="KW-0143">Chaperone</keyword>
<comment type="function">
    <text evidence="9">Probable molecular chaperone assisting protein biosynthesis and transport in the endoplasmic reticulum. Required for the proper biosynthesis and transport of pulmonary surfactant-associated protein A/SP-A, pulmonary surfactant-associated protein D/SP-D and the lipid transporter ABCA3. By regulating both the proper expression and the degradation through the endoplasmic reticulum-associated protein degradation pathway of these proteins plays a crucial role in pulmonary surfactant homeostasis. Has an anti-fibrotic activity by negatively regulating the secretion of type I and type III collagens. This calcium-binding protein also transiently associates with immature PCSK6 and regulates its secretion.</text>
</comment>
<dbReference type="PROSITE" id="PS00018">
    <property type="entry name" value="EF_HAND_1"/>
    <property type="match status" value="5"/>
</dbReference>
<keyword evidence="5" id="KW-0256">Endoplasmic reticulum</keyword>
<dbReference type="InterPro" id="IPR002048">
    <property type="entry name" value="EF_hand_dom"/>
</dbReference>
<feature type="domain" description="EF-hand" evidence="14">
    <location>
        <begin position="112"/>
        <end position="147"/>
    </location>
</feature>
<evidence type="ECO:0000256" key="13">
    <source>
        <dbReference type="SAM" id="SignalP"/>
    </source>
</evidence>
<dbReference type="STRING" id="6336.A0A0V0SFD0"/>
<dbReference type="PROSITE" id="PS50222">
    <property type="entry name" value="EF_HAND_2"/>
    <property type="match status" value="3"/>
</dbReference>
<feature type="signal peptide" evidence="13">
    <location>
        <begin position="1"/>
        <end position="21"/>
    </location>
</feature>
<dbReference type="PANTHER" id="PTHR10827:SF95">
    <property type="entry name" value="LD34388P"/>
    <property type="match status" value="1"/>
</dbReference>
<keyword evidence="6" id="KW-0106">Calcium</keyword>
<keyword evidence="4" id="KW-0677">Repeat</keyword>
<dbReference type="GO" id="GO:0015031">
    <property type="term" value="P:protein transport"/>
    <property type="evidence" value="ECO:0007669"/>
    <property type="project" value="UniProtKB-ARBA"/>
</dbReference>
<sequence>LRFSMIGIFTLLSVYVRFVQADKGMREVEEHGARSPSERWQNSHYTDGKHSVHADHQVVLGSKKLAEEFDRLDADVAQSRLLTLAMTMDVDRDGFIDREELTHWIRGSLKKLEEEEAEMDFSQYDADADGFVSWDEYRKSVYGTFSVDEYENETESMIHDDELIFKVADMNEDGKLNLTEYFMLVHPEFYPQLQKTLAIVTVETKDTDGDGLLTFEEYNGEMSLDDQDQYTLSRRARMGVADKDKDGKLNSDELYEFLSSEIDELVDEEVMHLFEIADMDHDSRLSMTEITSSYDTFVGSEATGYGELLEIMHEEL</sequence>
<dbReference type="Gene3D" id="1.10.238.10">
    <property type="entry name" value="EF-hand"/>
    <property type="match status" value="3"/>
</dbReference>
<accession>A0A0V0SFD0</accession>
<name>A0A0V0SFD0_9BILA</name>
<dbReference type="FunFam" id="1.10.238.10:FF:000104">
    <property type="entry name" value="calumenin isoform X1"/>
    <property type="match status" value="1"/>
</dbReference>
<evidence type="ECO:0000313" key="16">
    <source>
        <dbReference type="Proteomes" id="UP000054630"/>
    </source>
</evidence>
<comment type="subunit">
    <text evidence="10">Interacts with PCSK6 (immature form including the propeptide); probably involved in the maturation and the secretion of PCSK6.</text>
</comment>
<dbReference type="SUPFAM" id="SSF47473">
    <property type="entry name" value="EF-hand"/>
    <property type="match status" value="2"/>
</dbReference>
<evidence type="ECO:0000256" key="11">
    <source>
        <dbReference type="ARBA" id="ARBA00072696"/>
    </source>
</evidence>
<keyword evidence="2" id="KW-0479">Metal-binding</keyword>
<dbReference type="GO" id="GO:0005509">
    <property type="term" value="F:calcium ion binding"/>
    <property type="evidence" value="ECO:0007669"/>
    <property type="project" value="InterPro"/>
</dbReference>
<dbReference type="InterPro" id="IPR018247">
    <property type="entry name" value="EF_Hand_1_Ca_BS"/>
</dbReference>
<dbReference type="Pfam" id="PF13833">
    <property type="entry name" value="EF-hand_8"/>
    <property type="match status" value="1"/>
</dbReference>
<keyword evidence="3 13" id="KW-0732">Signal</keyword>
<dbReference type="Proteomes" id="UP000054630">
    <property type="component" value="Unassembled WGS sequence"/>
</dbReference>
<keyword evidence="16" id="KW-1185">Reference proteome</keyword>
<feature type="domain" description="EF-hand" evidence="14">
    <location>
        <begin position="76"/>
        <end position="111"/>
    </location>
</feature>
<comment type="caution">
    <text evidence="15">The sequence shown here is derived from an EMBL/GenBank/DDBJ whole genome shotgun (WGS) entry which is preliminary data.</text>
</comment>
<evidence type="ECO:0000256" key="7">
    <source>
        <dbReference type="ARBA" id="ARBA00023180"/>
    </source>
</evidence>
<evidence type="ECO:0000256" key="8">
    <source>
        <dbReference type="ARBA" id="ARBA00023186"/>
    </source>
</evidence>
<gene>
    <name evidence="15" type="primary">calua</name>
    <name evidence="15" type="ORF">T07_5583</name>
</gene>
<dbReference type="GO" id="GO:0005788">
    <property type="term" value="C:endoplasmic reticulum lumen"/>
    <property type="evidence" value="ECO:0007669"/>
    <property type="project" value="UniProtKB-SubCell"/>
</dbReference>
<evidence type="ECO:0000256" key="3">
    <source>
        <dbReference type="ARBA" id="ARBA00022729"/>
    </source>
</evidence>
<dbReference type="AlphaFoldDB" id="A0A0V0SFD0"/>
<evidence type="ECO:0000256" key="1">
    <source>
        <dbReference type="ARBA" id="ARBA00004319"/>
    </source>
</evidence>
<evidence type="ECO:0000256" key="10">
    <source>
        <dbReference type="ARBA" id="ARBA00063143"/>
    </source>
</evidence>
<evidence type="ECO:0000259" key="14">
    <source>
        <dbReference type="PROSITE" id="PS50222"/>
    </source>
</evidence>
<protein>
    <recommendedName>
        <fullName evidence="11">Reticulocalbin-3</fullName>
    </recommendedName>
</protein>
<feature type="region of interest" description="Disordered" evidence="12">
    <location>
        <begin position="29"/>
        <end position="49"/>
    </location>
</feature>
<evidence type="ECO:0000256" key="6">
    <source>
        <dbReference type="ARBA" id="ARBA00022837"/>
    </source>
</evidence>